<gene>
    <name evidence="1" type="ORF">psal_cds_1225</name>
</gene>
<dbReference type="Pfam" id="PF19177">
    <property type="entry name" value="DUF5859"/>
    <property type="match status" value="1"/>
</dbReference>
<name>S4W5C7_9VIRU</name>
<proteinExistence type="predicted"/>
<reference evidence="1 2" key="1">
    <citation type="journal article" date="2013" name="Science">
        <title>Pandoraviruses: amoeba viruses with genomes up to 2.5 Mb reaching that of parasitic eukaryotes.</title>
        <authorList>
            <person name="Philippe N."/>
            <person name="Legendre M."/>
            <person name="Doutre G."/>
            <person name="Coute Y."/>
            <person name="Poirot O."/>
            <person name="Lescot M."/>
            <person name="Arslan D."/>
            <person name="Seltzer V."/>
            <person name="Bertaux L."/>
            <person name="Bruley C."/>
            <person name="Garin J."/>
            <person name="Claverie J.M."/>
            <person name="Abergel C."/>
        </authorList>
    </citation>
    <scope>NUCLEOTIDE SEQUENCE [LARGE SCALE GENOMIC DNA]</scope>
</reference>
<organism evidence="1 2">
    <name type="scientific">Pandoravirus salinus</name>
    <dbReference type="NCBI Taxonomy" id="1349410"/>
    <lineage>
        <taxon>Viruses</taxon>
        <taxon>Pandoravirus</taxon>
    </lineage>
</organism>
<keyword evidence="2" id="KW-1185">Reference proteome</keyword>
<dbReference type="GeneID" id="16607327"/>
<sequence>MSANKNAPIAILLCLAVCLAMATAADNVPAGRPCRPRPGAGLGSAAAPYDVSCPRYYYTRAGLERAEPFKGTNLGWFNCTGSASLHDGVTGQQITSFDLPPFNLQTLYDVDCGCWKTTNSLTSYVVREYGTGMPGHSQQGSCFEYEFDPVDGSDQPLRTVARATNVGLFHRDVAYMHSETGALAGQQTIVLNARGDEMVLLRLYDPVTRVPVFVQNVVCSKFAAQPYA</sequence>
<dbReference type="InterPro" id="IPR043849">
    <property type="entry name" value="DUF5859"/>
</dbReference>
<dbReference type="EMBL" id="KC977571">
    <property type="protein sequence ID" value="AGO85540.1"/>
    <property type="molecule type" value="Genomic_DNA"/>
</dbReference>
<dbReference type="KEGG" id="vg:16607327"/>
<evidence type="ECO:0000313" key="2">
    <source>
        <dbReference type="Proteomes" id="UP000204584"/>
    </source>
</evidence>
<dbReference type="Proteomes" id="UP000204584">
    <property type="component" value="Segment"/>
</dbReference>
<accession>S4W5C7</accession>
<dbReference type="RefSeq" id="YP_008438619.1">
    <property type="nucleotide sequence ID" value="NC_022098.1"/>
</dbReference>
<protein>
    <submittedName>
        <fullName evidence="1">Uncharacterized protein</fullName>
    </submittedName>
</protein>
<evidence type="ECO:0000313" key="1">
    <source>
        <dbReference type="EMBL" id="AGO85540.1"/>
    </source>
</evidence>